<dbReference type="Proteomes" id="UP001305779">
    <property type="component" value="Unassembled WGS sequence"/>
</dbReference>
<sequence>MQFAIIASFAALALAAPWKPEASTTSCTTSSAAVATATTAASAPGVTPITGGDGNNGSGSNGSGNNGSGSGSGSSSDLCPALYTPQCCQADVLGLVGLTCDSPSLGLTSQQSFVNDCAKTGYTAQCCILPVAGQAVICTDV</sequence>
<comment type="caution">
    <text evidence="5">The sequence shown here is derived from an EMBL/GenBank/DDBJ whole genome shotgun (WGS) entry which is preliminary data.</text>
</comment>
<comment type="similarity">
    <text evidence="1">Belongs to the cerato-ulmin hydrophobin family.</text>
</comment>
<evidence type="ECO:0000256" key="3">
    <source>
        <dbReference type="SAM" id="MobiDB-lite"/>
    </source>
</evidence>
<organism evidence="5 6">
    <name type="scientific">Zasmidium cellare</name>
    <name type="common">Wine cellar mold</name>
    <name type="synonym">Racodium cellare</name>
    <dbReference type="NCBI Taxonomy" id="395010"/>
    <lineage>
        <taxon>Eukaryota</taxon>
        <taxon>Fungi</taxon>
        <taxon>Dikarya</taxon>
        <taxon>Ascomycota</taxon>
        <taxon>Pezizomycotina</taxon>
        <taxon>Dothideomycetes</taxon>
        <taxon>Dothideomycetidae</taxon>
        <taxon>Mycosphaerellales</taxon>
        <taxon>Mycosphaerellaceae</taxon>
        <taxon>Zasmidium</taxon>
    </lineage>
</organism>
<evidence type="ECO:0000256" key="2">
    <source>
        <dbReference type="ARBA" id="ARBA00023157"/>
    </source>
</evidence>
<evidence type="ECO:0000256" key="1">
    <source>
        <dbReference type="ARBA" id="ARBA00009576"/>
    </source>
</evidence>
<feature type="chain" id="PRO_5047481732" description="Hydrophobin" evidence="4">
    <location>
        <begin position="16"/>
        <end position="141"/>
    </location>
</feature>
<proteinExistence type="inferred from homology"/>
<dbReference type="CDD" id="cd23508">
    <property type="entry name" value="hydrophobin_II"/>
    <property type="match status" value="1"/>
</dbReference>
<keyword evidence="4" id="KW-0732">Signal</keyword>
<evidence type="ECO:0000313" key="6">
    <source>
        <dbReference type="Proteomes" id="UP001305779"/>
    </source>
</evidence>
<dbReference type="PANTHER" id="PTHR42341">
    <property type="entry name" value="HYDROPHOBIN"/>
    <property type="match status" value="1"/>
</dbReference>
<evidence type="ECO:0008006" key="7">
    <source>
        <dbReference type="Google" id="ProtNLM"/>
    </source>
</evidence>
<dbReference type="InterPro" id="IPR036686">
    <property type="entry name" value="Class_II_Hydrophobin_sf"/>
</dbReference>
<keyword evidence="6" id="KW-1185">Reference proteome</keyword>
<accession>A0ABR0E445</accession>
<evidence type="ECO:0000313" key="5">
    <source>
        <dbReference type="EMBL" id="KAK4496201.1"/>
    </source>
</evidence>
<evidence type="ECO:0000256" key="4">
    <source>
        <dbReference type="SAM" id="SignalP"/>
    </source>
</evidence>
<dbReference type="Gene3D" id="3.20.120.10">
    <property type="entry name" value="Hydrophobin"/>
    <property type="match status" value="1"/>
</dbReference>
<feature type="compositionally biased region" description="Gly residues" evidence="3">
    <location>
        <begin position="51"/>
        <end position="72"/>
    </location>
</feature>
<protein>
    <recommendedName>
        <fullName evidence="7">Hydrophobin</fullName>
    </recommendedName>
</protein>
<name>A0ABR0E445_ZASCE</name>
<dbReference type="SUPFAM" id="SSF101751">
    <property type="entry name" value="Hydrophobin II, HfbII"/>
    <property type="match status" value="1"/>
</dbReference>
<dbReference type="PANTHER" id="PTHR42341:SF2">
    <property type="entry name" value="HYDROPHOBIN"/>
    <property type="match status" value="1"/>
</dbReference>
<feature type="region of interest" description="Disordered" evidence="3">
    <location>
        <begin position="39"/>
        <end position="77"/>
    </location>
</feature>
<feature type="signal peptide" evidence="4">
    <location>
        <begin position="1"/>
        <end position="15"/>
    </location>
</feature>
<dbReference type="InterPro" id="IPR010636">
    <property type="entry name" value="Class_II_hydrophobin"/>
</dbReference>
<reference evidence="5 6" key="1">
    <citation type="journal article" date="2023" name="G3 (Bethesda)">
        <title>A chromosome-level genome assembly of Zasmidium syzygii isolated from banana leaves.</title>
        <authorList>
            <person name="van Westerhoven A.C."/>
            <person name="Mehrabi R."/>
            <person name="Talebi R."/>
            <person name="Steentjes M.B.F."/>
            <person name="Corcolon B."/>
            <person name="Chong P.A."/>
            <person name="Kema G.H.J."/>
            <person name="Seidl M.F."/>
        </authorList>
    </citation>
    <scope>NUCLEOTIDE SEQUENCE [LARGE SCALE GENOMIC DNA]</scope>
    <source>
        <strain evidence="5 6">P124</strain>
    </source>
</reference>
<dbReference type="EMBL" id="JAXOVC010000010">
    <property type="protein sequence ID" value="KAK4496201.1"/>
    <property type="molecule type" value="Genomic_DNA"/>
</dbReference>
<dbReference type="Pfam" id="PF06766">
    <property type="entry name" value="Hydrophobin_2"/>
    <property type="match status" value="1"/>
</dbReference>
<gene>
    <name evidence="5" type="ORF">PRZ48_012181</name>
</gene>
<keyword evidence="2" id="KW-1015">Disulfide bond</keyword>